<reference evidence="2" key="1">
    <citation type="journal article" date="2016" name="Nature">
        <title>Genome evolution in the allotetraploid frog Xenopus laevis.</title>
        <authorList>
            <person name="Session A.M."/>
            <person name="Uno Y."/>
            <person name="Kwon T."/>
            <person name="Chapman J.A."/>
            <person name="Toyoda A."/>
            <person name="Takahashi S."/>
            <person name="Fukui A."/>
            <person name="Hikosaka A."/>
            <person name="Suzuki A."/>
            <person name="Kondo M."/>
            <person name="van Heeringen S.J."/>
            <person name="Quigley I."/>
            <person name="Heinz S."/>
            <person name="Ogino H."/>
            <person name="Ochi H."/>
            <person name="Hellsten U."/>
            <person name="Lyons J.B."/>
            <person name="Simakov O."/>
            <person name="Putnam N."/>
            <person name="Stites J."/>
            <person name="Kuroki Y."/>
            <person name="Tanaka T."/>
            <person name="Michiue T."/>
            <person name="Watanabe M."/>
            <person name="Bogdanovic O."/>
            <person name="Lister R."/>
            <person name="Georgiou G."/>
            <person name="Paranjpe S.S."/>
            <person name="van Kruijsbergen I."/>
            <person name="Shu S."/>
            <person name="Carlson J."/>
            <person name="Kinoshita T."/>
            <person name="Ohta Y."/>
            <person name="Mawaribuchi S."/>
            <person name="Jenkins J."/>
            <person name="Grimwood J."/>
            <person name="Schmutz J."/>
            <person name="Mitros T."/>
            <person name="Mozaffari S.V."/>
            <person name="Suzuki Y."/>
            <person name="Haramoto Y."/>
            <person name="Yamamoto T.S."/>
            <person name="Takagi C."/>
            <person name="Heald R."/>
            <person name="Miller K."/>
            <person name="Haudenschild C."/>
            <person name="Kitzman J."/>
            <person name="Nakayama T."/>
            <person name="Izutsu Y."/>
            <person name="Robert J."/>
            <person name="Fortriede J."/>
            <person name="Burns K."/>
            <person name="Lotay V."/>
            <person name="Karimi K."/>
            <person name="Yasuoka Y."/>
            <person name="Dichmann D.S."/>
            <person name="Flajnik M.F."/>
            <person name="Houston D.W."/>
            <person name="Shendure J."/>
            <person name="DuPasquier L."/>
            <person name="Vize P.D."/>
            <person name="Zorn A.M."/>
            <person name="Ito M."/>
            <person name="Marcotte E.M."/>
            <person name="Wallingford J.B."/>
            <person name="Ito Y."/>
            <person name="Asashima M."/>
            <person name="Ueno N."/>
            <person name="Matsuda Y."/>
            <person name="Veenstra G.J."/>
            <person name="Fujiyama A."/>
            <person name="Harland R.M."/>
            <person name="Taira M."/>
            <person name="Rokhsar D.S."/>
        </authorList>
    </citation>
    <scope>NUCLEOTIDE SEQUENCE [LARGE SCALE GENOMIC DNA]</scope>
    <source>
        <strain evidence="2">J</strain>
    </source>
</reference>
<accession>A0A974CWU3</accession>
<proteinExistence type="predicted"/>
<evidence type="ECO:0000313" key="1">
    <source>
        <dbReference type="EMBL" id="OCT80271.1"/>
    </source>
</evidence>
<gene>
    <name evidence="1" type="ORF">XELAEV_18027089mg</name>
</gene>
<organism evidence="1 2">
    <name type="scientific">Xenopus laevis</name>
    <name type="common">African clawed frog</name>
    <dbReference type="NCBI Taxonomy" id="8355"/>
    <lineage>
        <taxon>Eukaryota</taxon>
        <taxon>Metazoa</taxon>
        <taxon>Chordata</taxon>
        <taxon>Craniata</taxon>
        <taxon>Vertebrata</taxon>
        <taxon>Euteleostomi</taxon>
        <taxon>Amphibia</taxon>
        <taxon>Batrachia</taxon>
        <taxon>Anura</taxon>
        <taxon>Pipoidea</taxon>
        <taxon>Pipidae</taxon>
        <taxon>Xenopodinae</taxon>
        <taxon>Xenopus</taxon>
        <taxon>Xenopus</taxon>
    </lineage>
</organism>
<name>A0A974CWU3_XENLA</name>
<dbReference type="Proteomes" id="UP000694892">
    <property type="component" value="Chromosome 5L"/>
</dbReference>
<protein>
    <submittedName>
        <fullName evidence="1">Uncharacterized protein</fullName>
    </submittedName>
</protein>
<evidence type="ECO:0000313" key="2">
    <source>
        <dbReference type="Proteomes" id="UP000694892"/>
    </source>
</evidence>
<sequence>MAAVVDKSNKGENVSMWLINYIKNHGGPYEIPQECKDSWDLMKIFIADSVFDKKTKEVKELRLHAITTGEALIEKANLCDRLTKTNDTIKYTTIISKSVCAPEWLT</sequence>
<dbReference type="AlphaFoldDB" id="A0A974CWU3"/>
<dbReference type="EMBL" id="CM004474">
    <property type="protein sequence ID" value="OCT80271.1"/>
    <property type="molecule type" value="Genomic_DNA"/>
</dbReference>